<evidence type="ECO:0008006" key="4">
    <source>
        <dbReference type="Google" id="ProtNLM"/>
    </source>
</evidence>
<reference evidence="2 3" key="1">
    <citation type="submission" date="2018-06" db="EMBL/GenBank/DDBJ databases">
        <title>Draft genome sequence of Burkholderia reimsis strain BE51 isolated from a French agricultural soil.</title>
        <authorList>
            <person name="Esmaeel Q."/>
        </authorList>
    </citation>
    <scope>NUCLEOTIDE SEQUENCE [LARGE SCALE GENOMIC DNA]</scope>
    <source>
        <strain evidence="2 3">BE51</strain>
    </source>
</reference>
<keyword evidence="3" id="KW-1185">Reference proteome</keyword>
<evidence type="ECO:0000256" key="1">
    <source>
        <dbReference type="SAM" id="SignalP"/>
    </source>
</evidence>
<feature type="signal peptide" evidence="1">
    <location>
        <begin position="1"/>
        <end position="21"/>
    </location>
</feature>
<sequence>MKLKHMTALCLLAFDAATAFAHTPQATDASRMKALQAQVTALQQQVNELRASMLAAQAPGAATAATAASAAAATSSGARIGSINTAAAAAPAADSAPAFTNDDLQQMREQIANASLKVDSLQEAATTGPLAGLSITGYVDPVYLFNRAQRTSGFQFLNHDPGAYDYFNSTIGDVYLDIKKTFGVGPMAPSAEVVIQPNRGFGNVFSNSHGGVGNNIVTQAVVTVPLSTTRTFEIGMMPSLAGYEVQPSTQMLTLTHGLLYDFSEPGNLIGVGLKGSNAAMTRFWQVVIGNEVLRTAGAIANAANNTTKTNWTPTITARFDNATSTAFDFGISAMLGRQSLFSPCATAGGYGYQCNGSSPTGLYKYVEADVTYTHDKTQVNAQVDYGELQKGAWNGGTARWYGMSLLGHTKWTQAWVGRMGATLRFDYLNNTSNGGGGTNIQYGLAGGNPSVNGSSGFGIDPACFQGSSTNGTECKGAQRYAITADLLFYPTQQITVKLEYRHDAANHPVFLKSNGTYARSNDLAGMQFIYSF</sequence>
<evidence type="ECO:0000313" key="2">
    <source>
        <dbReference type="EMBL" id="RBB35921.1"/>
    </source>
</evidence>
<accession>A0A365QPT5</accession>
<evidence type="ECO:0000313" key="3">
    <source>
        <dbReference type="Proteomes" id="UP000252458"/>
    </source>
</evidence>
<keyword evidence="1" id="KW-0732">Signal</keyword>
<dbReference type="EMBL" id="QMFZ01000026">
    <property type="protein sequence ID" value="RBB35921.1"/>
    <property type="molecule type" value="Genomic_DNA"/>
</dbReference>
<gene>
    <name evidence="2" type="ORF">DPV79_26555</name>
</gene>
<organism evidence="2 3">
    <name type="scientific">Burkholderia reimsis</name>
    <dbReference type="NCBI Taxonomy" id="2234132"/>
    <lineage>
        <taxon>Bacteria</taxon>
        <taxon>Pseudomonadati</taxon>
        <taxon>Pseudomonadota</taxon>
        <taxon>Betaproteobacteria</taxon>
        <taxon>Burkholderiales</taxon>
        <taxon>Burkholderiaceae</taxon>
        <taxon>Burkholderia</taxon>
    </lineage>
</organism>
<feature type="chain" id="PRO_5016653455" description="DUF3138 family protein" evidence="1">
    <location>
        <begin position="22"/>
        <end position="532"/>
    </location>
</feature>
<name>A0A365QPT5_9BURK</name>
<proteinExistence type="predicted"/>
<protein>
    <recommendedName>
        <fullName evidence="4">DUF3138 family protein</fullName>
    </recommendedName>
</protein>
<dbReference type="AlphaFoldDB" id="A0A365QPT5"/>
<dbReference type="Pfam" id="PF11336">
    <property type="entry name" value="DUF3138"/>
    <property type="match status" value="1"/>
</dbReference>
<dbReference type="Proteomes" id="UP000252458">
    <property type="component" value="Unassembled WGS sequence"/>
</dbReference>
<dbReference type="RefSeq" id="WP_113046861.1">
    <property type="nucleotide sequence ID" value="NZ_QMFZ01000026.1"/>
</dbReference>
<dbReference type="InterPro" id="IPR021485">
    <property type="entry name" value="DUF3138"/>
</dbReference>
<comment type="caution">
    <text evidence="2">The sequence shown here is derived from an EMBL/GenBank/DDBJ whole genome shotgun (WGS) entry which is preliminary data.</text>
</comment>